<reference evidence="1" key="1">
    <citation type="journal article" date="2020" name="Nature">
        <title>Giant virus diversity and host interactions through global metagenomics.</title>
        <authorList>
            <person name="Schulz F."/>
            <person name="Roux S."/>
            <person name="Paez-Espino D."/>
            <person name="Jungbluth S."/>
            <person name="Walsh D.A."/>
            <person name="Denef V.J."/>
            <person name="McMahon K.D."/>
            <person name="Konstantinidis K.T."/>
            <person name="Eloe-Fadrosh E.A."/>
            <person name="Kyrpides N.C."/>
            <person name="Woyke T."/>
        </authorList>
    </citation>
    <scope>NUCLEOTIDE SEQUENCE</scope>
    <source>
        <strain evidence="1">GVMAG-S-3300012000-57</strain>
    </source>
</reference>
<name>A0A6C0KIV3_9ZZZZ</name>
<dbReference type="EMBL" id="MN740898">
    <property type="protein sequence ID" value="QHU17091.1"/>
    <property type="molecule type" value="Genomic_DNA"/>
</dbReference>
<evidence type="ECO:0000313" key="1">
    <source>
        <dbReference type="EMBL" id="QHU17091.1"/>
    </source>
</evidence>
<dbReference type="AlphaFoldDB" id="A0A6C0KIV3"/>
<proteinExistence type="predicted"/>
<sequence length="141" mass="15221">MDIFRFRKFAVNNGIASGQKAMPMKDSTSDGTASFSLYRHNYSEALNVQTVSEINNKKWIGGNRDASQVVKNRRISQVGVGSLNASGDNMKFVSNSDRSVVDNALTRVRAGGAVVPRKVASSPHIHMTPSFTTAVATSSNK</sequence>
<accession>A0A6C0KIV3</accession>
<protein>
    <submittedName>
        <fullName evidence="1">Uncharacterized protein</fullName>
    </submittedName>
</protein>
<organism evidence="1">
    <name type="scientific">viral metagenome</name>
    <dbReference type="NCBI Taxonomy" id="1070528"/>
    <lineage>
        <taxon>unclassified sequences</taxon>
        <taxon>metagenomes</taxon>
        <taxon>organismal metagenomes</taxon>
    </lineage>
</organism>